<dbReference type="RefSeq" id="WP_341397710.1">
    <property type="nucleotide sequence ID" value="NZ_JBBUTI010000002.1"/>
</dbReference>
<comment type="caution">
    <text evidence="1">The sequence shown here is derived from an EMBL/GenBank/DDBJ whole genome shotgun (WGS) entry which is preliminary data.</text>
</comment>
<evidence type="ECO:0000313" key="1">
    <source>
        <dbReference type="EMBL" id="MEK8045511.1"/>
    </source>
</evidence>
<protein>
    <submittedName>
        <fullName evidence="1">M1 family metallopeptidase</fullName>
        <ecNumber evidence="1">3.4.11.-</ecNumber>
    </submittedName>
</protein>
<dbReference type="Proteomes" id="UP001379945">
    <property type="component" value="Unassembled WGS sequence"/>
</dbReference>
<keyword evidence="1" id="KW-0645">Protease</keyword>
<dbReference type="Gene3D" id="1.10.390.10">
    <property type="entry name" value="Neutral Protease Domain 2"/>
    <property type="match status" value="1"/>
</dbReference>
<dbReference type="EMBL" id="JBBUTI010000002">
    <property type="protein sequence ID" value="MEK8045511.1"/>
    <property type="molecule type" value="Genomic_DNA"/>
</dbReference>
<accession>A0ABU9C3I9</accession>
<keyword evidence="1" id="KW-0031">Aminopeptidase</keyword>
<keyword evidence="2" id="KW-1185">Reference proteome</keyword>
<name>A0ABU9C3I9_9BURK</name>
<proteinExistence type="predicted"/>
<dbReference type="EC" id="3.4.11.-" evidence="1"/>
<gene>
    <name evidence="1" type="ORF">AACH00_04015</name>
</gene>
<reference evidence="1 2" key="1">
    <citation type="submission" date="2024-04" db="EMBL/GenBank/DDBJ databases">
        <title>Novel species of the genus Ideonella isolated from streams.</title>
        <authorList>
            <person name="Lu H."/>
        </authorList>
    </citation>
    <scope>NUCLEOTIDE SEQUENCE [LARGE SCALE GENOMIC DNA]</scope>
    <source>
        <strain evidence="1 2">LYT19W</strain>
    </source>
</reference>
<dbReference type="GO" id="GO:0004177">
    <property type="term" value="F:aminopeptidase activity"/>
    <property type="evidence" value="ECO:0007669"/>
    <property type="project" value="UniProtKB-KW"/>
</dbReference>
<organism evidence="1 2">
    <name type="scientific">Ideonella margarita</name>
    <dbReference type="NCBI Taxonomy" id="2984191"/>
    <lineage>
        <taxon>Bacteria</taxon>
        <taxon>Pseudomonadati</taxon>
        <taxon>Pseudomonadota</taxon>
        <taxon>Betaproteobacteria</taxon>
        <taxon>Burkholderiales</taxon>
        <taxon>Sphaerotilaceae</taxon>
        <taxon>Ideonella</taxon>
    </lineage>
</organism>
<sequence length="753" mass="83144">MSRRKTLQIGGLSALLIVVAGVVWWKTRDPGDLSTATSASVVPVVAPAASAVPPSLDGIPLATADAAFVTVPSAANAWGGPRTDQQATLSDRVVEYRIEAKLDPDKHTLDGRQQLTWRNRSAVPVRSVYVHLYLNAFEGQGSTFMTEKRRLGFGFRSDVDVKDGDWGHIQMTSVKQAGQAVPWHFVQPDGGPSTDHTVVRMDLPQAVAPGASTALNIDFNAKLPRVLARTGHFGSFHLVGQWFPKIAVLELPGERGLTAPRWNAHEFHMHSEFFADYGLFDVAITVPKGYRVGATGEPQGAPVEQDGWVTQRFVQGDVHDFAWTADKRFAEPLTATWRHAPDAPEVKVTVLFPPEYAQNAQPVLKATLDSLTYFSDTLGRYPYKTVTAVVPPWNAEEAGGMEYPTFFTASSYANSDAGTMNGYQLDFVTIHEFGHGYFYGILGSNEFEEPMLDEGLNEYWNLRMIRDRGQQIPLTTAFLRKLGLGSQIDAFAFERLQGVLGEPLDPLGANSWHRHSSGSYGSVYARTASAMRDLEAQLGKEATEKAFKAYYQTWKFRHPGIADLQASLSQSSGKPDVVAAIFNRHVYAASRVDDRIEKIVSEEELPLQAGTSAGPGGWKELTSEDVDKRVSELRKAWKKANPNAKKDDGPFPWRSTVEVRRAGIAVPQTVVLRFEDGTVERFSWADDSRWKRFSVVKPAKLVSAELDPLKQNLMDTRLLDNGRTVKADRVASTRWTLEGASLIHTLFALVATL</sequence>
<dbReference type="InterPro" id="IPR027268">
    <property type="entry name" value="Peptidase_M4/M1_CTD_sf"/>
</dbReference>
<dbReference type="SUPFAM" id="SSF55486">
    <property type="entry name" value="Metalloproteases ('zincins'), catalytic domain"/>
    <property type="match status" value="1"/>
</dbReference>
<evidence type="ECO:0000313" key="2">
    <source>
        <dbReference type="Proteomes" id="UP001379945"/>
    </source>
</evidence>
<dbReference type="CDD" id="cd09604">
    <property type="entry name" value="M1_APN_like"/>
    <property type="match status" value="1"/>
</dbReference>
<keyword evidence="1" id="KW-0378">Hydrolase</keyword>